<feature type="transmembrane region" description="Helical" evidence="2">
    <location>
        <begin position="183"/>
        <end position="203"/>
    </location>
</feature>
<evidence type="ECO:0000256" key="2">
    <source>
        <dbReference type="SAM" id="Phobius"/>
    </source>
</evidence>
<feature type="compositionally biased region" description="Polar residues" evidence="1">
    <location>
        <begin position="1"/>
        <end position="13"/>
    </location>
</feature>
<feature type="transmembrane region" description="Helical" evidence="2">
    <location>
        <begin position="79"/>
        <end position="102"/>
    </location>
</feature>
<sequence length="718" mass="78692">MDRTGPPQSSPLLQQKCKEPTSTTVEKDSNQGQMKKNLTAHPRGCLSVFPNALAAILRGVARGWKAFANGSLRLWRKGWTAETCSCIFALLSLIGLVLTLMAHQDRPLPDWPQIVSINSIVSLFSMMIRAGVSMVLAEGISQSKWQWFRKARKLDDMAKFDSASRGAWGSVLFIFGLRIKKPYFIAAMGALVTVMSAFTGFAAQQLVVFNDCLRTDESAAVGIRRSNFYNASGERIAAQRFDEFLPMSVAMDVGILQPLEDTTTLLSYGCKTGNCTFPAANGSTFSTLATDHWCEDATSEVVEVPLNYDDAEYYGYLPTEFLIQMDCGGSPEACAEEMSSSSLNGTNGTAALTTDYEFTMRNGTKARNIGLSLPLSDNLLAYPPVKFLLAGWPGSIVTGVSQGQLGYNGTISTIGMIYISNSTRENYEYKAIRCGIYPTVNTMEATYHNGILKEKLIKSVRIGEDVAASGFDTVFRLATKQTLRNGTEITCDERTTDTPGYLPVAKVNIDAAPINTTYLDVEGPGAETVWYPEDCVWAMTLTATSSIRQHLGAIYDAQFLVFVPNGRSGSAAMRVLWNDGEMRNAPLDHVSSLMTNLTTAMNTVLRTHGMPGFNKPAEGTMWYTTTCININWTWVAFPATMIALSAIFLLLVHLESRGVESERLWKSSIMAMLFCEMDDIITGEARPVGRQRLEEVAASTSVSLEKDQGSLRLVARQA</sequence>
<dbReference type="Proteomes" id="UP000077248">
    <property type="component" value="Unassembled WGS sequence"/>
</dbReference>
<dbReference type="Proteomes" id="UP000291422">
    <property type="component" value="Unassembled WGS sequence"/>
</dbReference>
<keyword evidence="2" id="KW-0812">Transmembrane</keyword>
<dbReference type="Pfam" id="PF11374">
    <property type="entry name" value="DUF3176"/>
    <property type="match status" value="1"/>
</dbReference>
<organism evidence="3 5">
    <name type="scientific">Alternaria alternata</name>
    <name type="common">Alternaria rot fungus</name>
    <name type="synonym">Torula alternata</name>
    <dbReference type="NCBI Taxonomy" id="5599"/>
    <lineage>
        <taxon>Eukaryota</taxon>
        <taxon>Fungi</taxon>
        <taxon>Dikarya</taxon>
        <taxon>Ascomycota</taxon>
        <taxon>Pezizomycotina</taxon>
        <taxon>Dothideomycetes</taxon>
        <taxon>Pleosporomycetidae</taxon>
        <taxon>Pleosporales</taxon>
        <taxon>Pleosporineae</taxon>
        <taxon>Pleosporaceae</taxon>
        <taxon>Alternaria</taxon>
        <taxon>Alternaria sect. Alternaria</taxon>
        <taxon>Alternaria alternata complex</taxon>
    </lineage>
</organism>
<gene>
    <name evidence="4" type="ORF">AA0117_g535</name>
    <name evidence="3" type="ORF">CC77DRAFT_956758</name>
</gene>
<dbReference type="PANTHER" id="PTHR35394:SF6">
    <property type="entry name" value="DUF3176 DOMAIN-CONTAINING PROTEIN"/>
    <property type="match status" value="1"/>
</dbReference>
<dbReference type="InterPro" id="IPR021514">
    <property type="entry name" value="DUF3176"/>
</dbReference>
<evidence type="ECO:0000313" key="3">
    <source>
        <dbReference type="EMBL" id="OAG23918.1"/>
    </source>
</evidence>
<evidence type="ECO:0000256" key="1">
    <source>
        <dbReference type="SAM" id="MobiDB-lite"/>
    </source>
</evidence>
<reference evidence="3 5" key="1">
    <citation type="submission" date="2016-05" db="EMBL/GenBank/DDBJ databases">
        <title>Comparative analysis of secretome profiles of manganese(II)-oxidizing ascomycete fungi.</title>
        <authorList>
            <consortium name="DOE Joint Genome Institute"/>
            <person name="Zeiner C.A."/>
            <person name="Purvine S.O."/>
            <person name="Zink E.M."/>
            <person name="Wu S."/>
            <person name="Pasa-Tolic L."/>
            <person name="Chaput D.L."/>
            <person name="Haridas S."/>
            <person name="Grigoriev I.V."/>
            <person name="Santelli C.M."/>
            <person name="Hansel C.M."/>
        </authorList>
    </citation>
    <scope>NUCLEOTIDE SEQUENCE [LARGE SCALE GENOMIC DNA]</scope>
    <source>
        <strain evidence="3 5">SRC1lrK2f</strain>
    </source>
</reference>
<proteinExistence type="predicted"/>
<dbReference type="PANTHER" id="PTHR35394">
    <property type="entry name" value="DUF3176 DOMAIN-CONTAINING PROTEIN"/>
    <property type="match status" value="1"/>
</dbReference>
<feature type="transmembrane region" description="Helical" evidence="2">
    <location>
        <begin position="632"/>
        <end position="654"/>
    </location>
</feature>
<name>A0A177DWS7_ALTAL</name>
<feature type="region of interest" description="Disordered" evidence="1">
    <location>
        <begin position="1"/>
        <end position="36"/>
    </location>
</feature>
<evidence type="ECO:0000313" key="6">
    <source>
        <dbReference type="Proteomes" id="UP000291422"/>
    </source>
</evidence>
<feature type="compositionally biased region" description="Polar residues" evidence="1">
    <location>
        <begin position="20"/>
        <end position="36"/>
    </location>
</feature>
<dbReference type="VEuPathDB" id="FungiDB:CC77DRAFT_956758"/>
<reference evidence="4" key="3">
    <citation type="journal article" date="2019" name="J. ISSAAS">
        <title>Genomics, evolutionary history and diagnostics of the Alternaria alternata species group including apple and Asian pear pathotypes.</title>
        <authorList>
            <person name="Armitage A.D."/>
            <person name="Cockerton H.M."/>
            <person name="Sreenivasaprasad S."/>
            <person name="Woodhall J."/>
            <person name="Lane C."/>
            <person name="Harrison R.J."/>
            <person name="Clarkson J.P."/>
        </authorList>
    </citation>
    <scope>NUCLEOTIDE SEQUENCE</scope>
    <source>
        <strain evidence="4">FERA 1177</strain>
    </source>
</reference>
<dbReference type="RefSeq" id="XP_018389339.1">
    <property type="nucleotide sequence ID" value="XM_018535517.1"/>
</dbReference>
<keyword evidence="2" id="KW-0472">Membrane</keyword>
<evidence type="ECO:0000313" key="4">
    <source>
        <dbReference type="EMBL" id="RYN83194.1"/>
    </source>
</evidence>
<dbReference type="EMBL" id="KV441472">
    <property type="protein sequence ID" value="OAG23918.1"/>
    <property type="molecule type" value="Genomic_DNA"/>
</dbReference>
<accession>A0A177DWS7</accession>
<dbReference type="OMA" id="NESTWYW"/>
<evidence type="ECO:0000313" key="5">
    <source>
        <dbReference type="Proteomes" id="UP000077248"/>
    </source>
</evidence>
<reference evidence="6" key="2">
    <citation type="journal article" date="2019" name="bioRxiv">
        <title>Genomics, evolutionary history and diagnostics of the Alternaria alternata species group including apple and Asian pear pathotypes.</title>
        <authorList>
            <person name="Armitage A.D."/>
            <person name="Cockerton H.M."/>
            <person name="Sreenivasaprasad S."/>
            <person name="Woodhall J.W."/>
            <person name="Lane C.R."/>
            <person name="Harrison R.J."/>
            <person name="Clarkson J.P."/>
        </authorList>
    </citation>
    <scope>NUCLEOTIDE SEQUENCE [LARGE SCALE GENOMIC DNA]</scope>
    <source>
        <strain evidence="6">FERA 1177</strain>
    </source>
</reference>
<protein>
    <submittedName>
        <fullName evidence="3">Uncharacterized protein</fullName>
    </submittedName>
</protein>
<dbReference type="GeneID" id="29121111"/>
<dbReference type="AlphaFoldDB" id="A0A177DWS7"/>
<dbReference type="EMBL" id="PDXD01000001">
    <property type="protein sequence ID" value="RYN83194.1"/>
    <property type="molecule type" value="Genomic_DNA"/>
</dbReference>
<feature type="transmembrane region" description="Helical" evidence="2">
    <location>
        <begin position="114"/>
        <end position="137"/>
    </location>
</feature>
<keyword evidence="2" id="KW-1133">Transmembrane helix</keyword>
<dbReference type="KEGG" id="aalt:CC77DRAFT_956758"/>
<keyword evidence="5" id="KW-1185">Reference proteome</keyword>
<dbReference type="STRING" id="5599.A0A177DWS7"/>